<evidence type="ECO:0000313" key="5">
    <source>
        <dbReference type="EMBL" id="GFG67009.1"/>
    </source>
</evidence>
<dbReference type="SUPFAM" id="SSF53756">
    <property type="entry name" value="UDP-Glycosyltransferase/glycogen phosphorylase"/>
    <property type="match status" value="1"/>
</dbReference>
<keyword evidence="6" id="KW-1185">Reference proteome</keyword>
<dbReference type="EMBL" id="BLKU01000005">
    <property type="protein sequence ID" value="GFG67009.1"/>
    <property type="molecule type" value="Genomic_DNA"/>
</dbReference>
<name>A0ABQ1BUD6_9MYCO</name>
<gene>
    <name evidence="5" type="ORF">MKUB_44990</name>
</gene>
<comment type="similarity">
    <text evidence="1">Belongs to the glycosyltransferase group 1 family. Glycosyltransferase 4 subfamily.</text>
</comment>
<dbReference type="Proteomes" id="UP000465306">
    <property type="component" value="Unassembled WGS sequence"/>
</dbReference>
<evidence type="ECO:0000256" key="1">
    <source>
        <dbReference type="ARBA" id="ARBA00009481"/>
    </source>
</evidence>
<keyword evidence="3" id="KW-0808">Transferase</keyword>
<dbReference type="PANTHER" id="PTHR12526">
    <property type="entry name" value="GLYCOSYLTRANSFERASE"/>
    <property type="match status" value="1"/>
</dbReference>
<dbReference type="InterPro" id="IPR001296">
    <property type="entry name" value="Glyco_trans_1"/>
</dbReference>
<proteinExistence type="inferred from homology"/>
<dbReference type="CDD" id="cd03801">
    <property type="entry name" value="GT4_PimA-like"/>
    <property type="match status" value="1"/>
</dbReference>
<reference evidence="5 6" key="1">
    <citation type="journal article" date="2019" name="Emerg. Microbes Infect.">
        <title>Comprehensive subspecies identification of 175 nontuberculous mycobacteria species based on 7547 genomic profiles.</title>
        <authorList>
            <person name="Matsumoto Y."/>
            <person name="Kinjo T."/>
            <person name="Motooka D."/>
            <person name="Nabeya D."/>
            <person name="Jung N."/>
            <person name="Uechi K."/>
            <person name="Horii T."/>
            <person name="Iida T."/>
            <person name="Fujita J."/>
            <person name="Nakamura S."/>
        </authorList>
    </citation>
    <scope>NUCLEOTIDE SEQUENCE [LARGE SCALE GENOMIC DNA]</scope>
    <source>
        <strain evidence="5 6">JCM 13573</strain>
    </source>
</reference>
<organism evidence="5 6">
    <name type="scientific">Mycobacterium kubicae</name>
    <dbReference type="NCBI Taxonomy" id="120959"/>
    <lineage>
        <taxon>Bacteria</taxon>
        <taxon>Bacillati</taxon>
        <taxon>Actinomycetota</taxon>
        <taxon>Actinomycetes</taxon>
        <taxon>Mycobacteriales</taxon>
        <taxon>Mycobacteriaceae</taxon>
        <taxon>Mycobacterium</taxon>
        <taxon>Mycobacterium simiae complex</taxon>
    </lineage>
</organism>
<dbReference type="RefSeq" id="WP_241007781.1">
    <property type="nucleotide sequence ID" value="NZ_BLKU01000005.1"/>
</dbReference>
<feature type="domain" description="Glycosyl transferase family 1" evidence="4">
    <location>
        <begin position="183"/>
        <end position="338"/>
    </location>
</feature>
<accession>A0ABQ1BUD6</accession>
<dbReference type="Pfam" id="PF00534">
    <property type="entry name" value="Glycos_transf_1"/>
    <property type="match status" value="1"/>
</dbReference>
<evidence type="ECO:0000256" key="3">
    <source>
        <dbReference type="ARBA" id="ARBA00022679"/>
    </source>
</evidence>
<protein>
    <submittedName>
        <fullName evidence="5">Polysaccharide biosynthesis protein</fullName>
    </submittedName>
</protein>
<evidence type="ECO:0000259" key="4">
    <source>
        <dbReference type="Pfam" id="PF00534"/>
    </source>
</evidence>
<dbReference type="Gene3D" id="3.40.50.2000">
    <property type="entry name" value="Glycogen Phosphorylase B"/>
    <property type="match status" value="2"/>
</dbReference>
<comment type="caution">
    <text evidence="5">The sequence shown here is derived from an EMBL/GenBank/DDBJ whole genome shotgun (WGS) entry which is preliminary data.</text>
</comment>
<dbReference type="PANTHER" id="PTHR12526:SF640">
    <property type="entry name" value="COLANIC ACID BIOSYNTHESIS GLYCOSYLTRANSFERASE WCAL-RELATED"/>
    <property type="match status" value="1"/>
</dbReference>
<sequence length="386" mass="41099">MTGQRNPLRVTVVGPAPAAAASRGGMATVIALMAAHPDRRFRLTMVPTYIEGPLWYRLTVGVTGMLRATWLVLRGHTDVLHIHLAHGGSVIRKALPMAAARMAGVYTVVHAHSYDFGGWFDRLRPLAQRVVRRLLLADQWLVLGERHVTEYASRLRLPANSVDVLHNAVAIPDTAVAQRPAQRVHAVSLGRLGARKGSYDVISAVAALDAGVRARLRVTLAGDGEVSEVRAAVAATGLSETIHVAGWLDPAARDELLCAAHVFLLPSRDEGLPLALLEAMAHGLAPVTTLVGSIGEAITDRVTGLVVPPGRPDRIAAALTELVDDGPLRARLGAAARTRAADFGLACWYERLARVWTAPGGERAGRRQRLLTTVCASRGTSSVATG</sequence>
<evidence type="ECO:0000313" key="6">
    <source>
        <dbReference type="Proteomes" id="UP000465306"/>
    </source>
</evidence>
<evidence type="ECO:0000256" key="2">
    <source>
        <dbReference type="ARBA" id="ARBA00022676"/>
    </source>
</evidence>
<keyword evidence="2" id="KW-0328">Glycosyltransferase</keyword>